<dbReference type="Proteomes" id="UP000179920">
    <property type="component" value="Chromosome IV"/>
</dbReference>
<evidence type="ECO:0000313" key="2">
    <source>
        <dbReference type="EMBL" id="SYW79086.1"/>
    </source>
</evidence>
<evidence type="ECO:0000313" key="3">
    <source>
        <dbReference type="Proteomes" id="UP000179920"/>
    </source>
</evidence>
<dbReference type="AlphaFoldDB" id="A0A1K0G187"/>
<name>A0A1K0G187_9BASI</name>
<evidence type="ECO:0000313" key="4">
    <source>
        <dbReference type="Proteomes" id="UP000658997"/>
    </source>
</evidence>
<sequence length="477" mass="52537">MTEHDLSALHGFLDDLDIVENGNEDPRAAKLKALFEHAKATYTAKIDTPTWYISPATPSITTNRFDLATFTIPSPNDLLAQRKADRTGTTNQEWTANYLYTEGHFEKCLSYAASFALSMGIDFPFAEGGKKAEEGDYDSSQMALRRSKAEREMSKNWGVVKDVVDSGIRSLLSLLRTSFLTSIETWVPSSSSSNKTHQLEKVDLNILARGFLAFSMREIRVGAGDSRSGYSEMVLPPTAPSSLPSVDMEKVKLQNWTVTHGLALTAGNLALELGLYRTAIEAHTLFLACRGQMWRVLLSLAHEVSRYAQALSAQNRASEESIKALEIVAKAAVVSALQAVPRPRRVELAKGVIVEHKVIPKEWIGRALKGGEEEEAVLKAEDELLFKGLLQNVTGGQGGKQWPVVPEEIGIALVKVVFAKKSGLFAIYQKFPTYIREYKGRLDAAVAYRNGAQEWGGELDAAEEEESENGPRSVRTL</sequence>
<dbReference type="EMBL" id="LT558120">
    <property type="protein sequence ID" value="SAM80688.1"/>
    <property type="molecule type" value="Genomic_DNA"/>
</dbReference>
<dbReference type="OrthoDB" id="2547977at2759"/>
<keyword evidence="4" id="KW-1185">Reference proteome</keyword>
<reference evidence="2" key="3">
    <citation type="submission" date="2018-08" db="EMBL/GenBank/DDBJ databases">
        <authorList>
            <person name="Guldener U."/>
        </authorList>
    </citation>
    <scope>NUCLEOTIDE SEQUENCE</scope>
    <source>
        <strain evidence="2">UB2</strain>
    </source>
</reference>
<organism evidence="1 3">
    <name type="scientific">Ustilago bromivora</name>
    <dbReference type="NCBI Taxonomy" id="307758"/>
    <lineage>
        <taxon>Eukaryota</taxon>
        <taxon>Fungi</taxon>
        <taxon>Dikarya</taxon>
        <taxon>Basidiomycota</taxon>
        <taxon>Ustilaginomycotina</taxon>
        <taxon>Ustilaginomycetes</taxon>
        <taxon>Ustilaginales</taxon>
        <taxon>Ustilaginaceae</taxon>
        <taxon>Ustilago</taxon>
    </lineage>
</organism>
<protein>
    <submittedName>
        <fullName evidence="1">Uncharacterized protein</fullName>
    </submittedName>
</protein>
<dbReference type="Proteomes" id="UP000658997">
    <property type="component" value="Unassembled WGS sequence"/>
</dbReference>
<accession>A0A1K0G187</accession>
<evidence type="ECO:0000313" key="1">
    <source>
        <dbReference type="EMBL" id="SAM80688.1"/>
    </source>
</evidence>
<dbReference type="EMBL" id="ULHB01000046">
    <property type="protein sequence ID" value="SYW79086.1"/>
    <property type="molecule type" value="Genomic_DNA"/>
</dbReference>
<reference evidence="3" key="1">
    <citation type="submission" date="2016-04" db="EMBL/GenBank/DDBJ databases">
        <authorList>
            <person name="Guldener U."/>
            <person name="Guldener U."/>
        </authorList>
    </citation>
    <scope>NUCLEOTIDE SEQUENCE [LARGE SCALE GENOMIC DNA]</scope>
    <source>
        <strain evidence="3">UB2112</strain>
    </source>
</reference>
<gene>
    <name evidence="2" type="ORF">UBRO2_02770</name>
    <name evidence="1" type="ORF">UBRO_02529</name>
</gene>
<proteinExistence type="predicted"/>
<reference evidence="1" key="2">
    <citation type="submission" date="2016-04" db="EMBL/GenBank/DDBJ databases">
        <authorList>
            <person name="Evans L.H."/>
            <person name="Alamgir A."/>
            <person name="Owens N."/>
            <person name="Weber N.D."/>
            <person name="Virtaneva K."/>
            <person name="Barbian K."/>
            <person name="Babar A."/>
            <person name="Rosenke K."/>
        </authorList>
    </citation>
    <scope>NUCLEOTIDE SEQUENCE</scope>
    <source>
        <strain evidence="1">UB2112</strain>
    </source>
</reference>